<dbReference type="EMBL" id="FOCI01000001">
    <property type="protein sequence ID" value="SEM52108.1"/>
    <property type="molecule type" value="Genomic_DNA"/>
</dbReference>
<dbReference type="Proteomes" id="UP000199585">
    <property type="component" value="Unassembled WGS sequence"/>
</dbReference>
<organism evidence="1 2">
    <name type="scientific">Loktanella fryxellensis</name>
    <dbReference type="NCBI Taxonomy" id="245187"/>
    <lineage>
        <taxon>Bacteria</taxon>
        <taxon>Pseudomonadati</taxon>
        <taxon>Pseudomonadota</taxon>
        <taxon>Alphaproteobacteria</taxon>
        <taxon>Rhodobacterales</taxon>
        <taxon>Roseobacteraceae</taxon>
        <taxon>Loktanella</taxon>
    </lineage>
</organism>
<keyword evidence="2" id="KW-1185">Reference proteome</keyword>
<sequence length="104" mass="10394">MDIAIAAVPIVRPPLSSWVQPPPPAVPPAPIGIARDDSRAGAQAAAQGVAQTGIGGTSADQAAAIARTRLSSDADGADPVVRVLKPYGVTMLPRGPVDAIDPPT</sequence>
<accession>A0A1H7Z3H2</accession>
<reference evidence="1 2" key="1">
    <citation type="submission" date="2016-10" db="EMBL/GenBank/DDBJ databases">
        <authorList>
            <person name="de Groot N.N."/>
        </authorList>
    </citation>
    <scope>NUCLEOTIDE SEQUENCE [LARGE SCALE GENOMIC DNA]</scope>
    <source>
        <strain evidence="1 2">DSM 16213</strain>
    </source>
</reference>
<gene>
    <name evidence="1" type="ORF">SAMN04488003_101405</name>
</gene>
<protein>
    <submittedName>
        <fullName evidence="1">Uncharacterized protein</fullName>
    </submittedName>
</protein>
<proteinExistence type="predicted"/>
<dbReference type="RefSeq" id="WP_089898103.1">
    <property type="nucleotide sequence ID" value="NZ_FOCI01000001.1"/>
</dbReference>
<dbReference type="STRING" id="245187.SAMN04488003_101405"/>
<evidence type="ECO:0000313" key="2">
    <source>
        <dbReference type="Proteomes" id="UP000199585"/>
    </source>
</evidence>
<name>A0A1H7Z3H2_9RHOB</name>
<dbReference type="AlphaFoldDB" id="A0A1H7Z3H2"/>
<dbReference type="OrthoDB" id="7652429at2"/>
<evidence type="ECO:0000313" key="1">
    <source>
        <dbReference type="EMBL" id="SEM52108.1"/>
    </source>
</evidence>